<evidence type="ECO:0000256" key="1">
    <source>
        <dbReference type="ARBA" id="ARBA00008383"/>
    </source>
</evidence>
<proteinExistence type="inferred from homology"/>
<sequence length="411" mass="44677">MSRRTVALLTYDIFLISYILMTSLADLRVIDAATLFAGPSAAMMLGDFGADVIKIEHPHRGDPSRGHGAAGLWWKTLSRNKRAAAVDLSRAEGQEILRRLAERSDVLIENFRPGTLERWNLDPQDLLELNPRLIVGRMTGFGQFGPMAKRPGFGTLAEAMSGFAAMTGEPDGPPTLPPLALADGIAGLAMSYAVMVALHAREQTGRGQVIDMAIIEPILGLLGPQMSIYKALGVVQRRTGNRSSSNAPRNTYRTRDGRWLAISTSAQPIAERVVTLVGRPDLVEQPWFASGHGRVQHVDELDEAVASWIAERDAAEVIARFEEVQAAVAPIYDVTDLAEDPQYAALNTFVEVPDDEFGTLTMQNVMFRMSGTPGGIRWTGRTLGSDTDEVLGELDYPAERIAALRADGVIA</sequence>
<keyword evidence="3" id="KW-0472">Membrane</keyword>
<feature type="transmembrane region" description="Helical" evidence="3">
    <location>
        <begin position="7"/>
        <end position="25"/>
    </location>
</feature>
<dbReference type="GO" id="GO:0033608">
    <property type="term" value="F:formyl-CoA transferase activity"/>
    <property type="evidence" value="ECO:0007669"/>
    <property type="project" value="UniProtKB-EC"/>
</dbReference>
<dbReference type="InterPro" id="IPR050509">
    <property type="entry name" value="CoA-transferase_III"/>
</dbReference>
<dbReference type="InterPro" id="IPR003673">
    <property type="entry name" value="CoA-Trfase_fam_III"/>
</dbReference>
<dbReference type="InterPro" id="IPR044855">
    <property type="entry name" value="CoA-Trfase_III_dom3_sf"/>
</dbReference>
<evidence type="ECO:0000313" key="4">
    <source>
        <dbReference type="EMBL" id="SBO97959.1"/>
    </source>
</evidence>
<organism evidence="4">
    <name type="scientific">Nonomuraea gerenzanensis</name>
    <dbReference type="NCBI Taxonomy" id="93944"/>
    <lineage>
        <taxon>Bacteria</taxon>
        <taxon>Bacillati</taxon>
        <taxon>Actinomycetota</taxon>
        <taxon>Actinomycetes</taxon>
        <taxon>Streptosporangiales</taxon>
        <taxon>Streptosporangiaceae</taxon>
        <taxon>Nonomuraea</taxon>
    </lineage>
</organism>
<evidence type="ECO:0000256" key="3">
    <source>
        <dbReference type="SAM" id="Phobius"/>
    </source>
</evidence>
<name>A0A1M4EGD7_9ACTN</name>
<dbReference type="AlphaFoldDB" id="A0A1M4EGD7"/>
<dbReference type="PANTHER" id="PTHR48228:SF6">
    <property type="entry name" value="L-CARNITINE COA-TRANSFERASE"/>
    <property type="match status" value="1"/>
</dbReference>
<keyword evidence="3" id="KW-1133">Transmembrane helix</keyword>
<evidence type="ECO:0000256" key="2">
    <source>
        <dbReference type="ARBA" id="ARBA00022679"/>
    </source>
</evidence>
<dbReference type="InterPro" id="IPR023606">
    <property type="entry name" value="CoA-Trfase_III_dom_1_sf"/>
</dbReference>
<dbReference type="Gene3D" id="3.40.50.10540">
    <property type="entry name" value="Crotonobetainyl-coa:carnitine coa-transferase, domain 1"/>
    <property type="match status" value="1"/>
</dbReference>
<dbReference type="Pfam" id="PF02515">
    <property type="entry name" value="CoA_transf_3"/>
    <property type="match status" value="1"/>
</dbReference>
<dbReference type="EC" id="2.8.3.16" evidence="4"/>
<gene>
    <name evidence="4" type="ORF">BN4615_P7475</name>
</gene>
<comment type="similarity">
    <text evidence="1">Belongs to the CoA-transferase III family.</text>
</comment>
<accession>A0A1M4EGD7</accession>
<reference evidence="4" key="1">
    <citation type="submission" date="2016-04" db="EMBL/GenBank/DDBJ databases">
        <authorList>
            <person name="Evans L.H."/>
            <person name="Alamgir A."/>
            <person name="Owens N."/>
            <person name="Weber N.D."/>
            <person name="Virtaneva K."/>
            <person name="Barbian K."/>
            <person name="Babar A."/>
            <person name="Rosenke K."/>
        </authorList>
    </citation>
    <scope>NUCLEOTIDE SEQUENCE</scope>
    <source>
        <strain evidence="4">Nono1</strain>
    </source>
</reference>
<dbReference type="Gene3D" id="3.30.1540.10">
    <property type="entry name" value="formyl-coa transferase, domain 3"/>
    <property type="match status" value="1"/>
</dbReference>
<protein>
    <submittedName>
        <fullName evidence="4">L-carnitine dehydratase/bile acid-inducible protein F</fullName>
        <ecNumber evidence="4">2.8.3.16</ecNumber>
    </submittedName>
</protein>
<dbReference type="PANTHER" id="PTHR48228">
    <property type="entry name" value="SUCCINYL-COA--D-CITRAMALATE COA-TRANSFERASE"/>
    <property type="match status" value="1"/>
</dbReference>
<keyword evidence="2 4" id="KW-0808">Transferase</keyword>
<dbReference type="SUPFAM" id="SSF89796">
    <property type="entry name" value="CoA-transferase family III (CaiB/BaiF)"/>
    <property type="match status" value="1"/>
</dbReference>
<keyword evidence="3" id="KW-0812">Transmembrane</keyword>
<dbReference type="EMBL" id="LT559118">
    <property type="protein sequence ID" value="SBO97959.1"/>
    <property type="molecule type" value="Genomic_DNA"/>
</dbReference>